<dbReference type="AlphaFoldDB" id="A0A814BX31"/>
<evidence type="ECO:0000313" key="2">
    <source>
        <dbReference type="Proteomes" id="UP000663879"/>
    </source>
</evidence>
<evidence type="ECO:0000313" key="1">
    <source>
        <dbReference type="EMBL" id="CAF0935971.1"/>
    </source>
</evidence>
<name>A0A814BX31_9BILA</name>
<gene>
    <name evidence="1" type="ORF">OXX778_LOCUS13163</name>
</gene>
<accession>A0A814BX31</accession>
<sequence length="133" mass="15182">MKKLCLGSNPNDILNQIGTQFSFSQWSYFLCEYLMYSQCNYLKRLIKKLLQILCGSKDKYRKFKDEHILSTCLNQLVSICPLSVNPKPLSMLGMGATMSEALETMNIIQSHETAAANKISKLSYLNLIKIFDN</sequence>
<organism evidence="1 2">
    <name type="scientific">Brachionus calyciflorus</name>
    <dbReference type="NCBI Taxonomy" id="104777"/>
    <lineage>
        <taxon>Eukaryota</taxon>
        <taxon>Metazoa</taxon>
        <taxon>Spiralia</taxon>
        <taxon>Gnathifera</taxon>
        <taxon>Rotifera</taxon>
        <taxon>Eurotatoria</taxon>
        <taxon>Monogononta</taxon>
        <taxon>Pseudotrocha</taxon>
        <taxon>Ploima</taxon>
        <taxon>Brachionidae</taxon>
        <taxon>Brachionus</taxon>
    </lineage>
</organism>
<dbReference type="EMBL" id="CAJNOC010002484">
    <property type="protein sequence ID" value="CAF0935971.1"/>
    <property type="molecule type" value="Genomic_DNA"/>
</dbReference>
<keyword evidence="2" id="KW-1185">Reference proteome</keyword>
<reference evidence="1" key="1">
    <citation type="submission" date="2021-02" db="EMBL/GenBank/DDBJ databases">
        <authorList>
            <person name="Nowell W R."/>
        </authorList>
    </citation>
    <scope>NUCLEOTIDE SEQUENCE</scope>
    <source>
        <strain evidence="1">Ploen Becks lab</strain>
    </source>
</reference>
<proteinExistence type="predicted"/>
<protein>
    <submittedName>
        <fullName evidence="1">Uncharacterized protein</fullName>
    </submittedName>
</protein>
<dbReference type="Proteomes" id="UP000663879">
    <property type="component" value="Unassembled WGS sequence"/>
</dbReference>
<comment type="caution">
    <text evidence="1">The sequence shown here is derived from an EMBL/GenBank/DDBJ whole genome shotgun (WGS) entry which is preliminary data.</text>
</comment>